<dbReference type="InterPro" id="IPR036852">
    <property type="entry name" value="Peptidase_S8/S53_dom_sf"/>
</dbReference>
<evidence type="ECO:0000313" key="2">
    <source>
        <dbReference type="EMBL" id="AIL61661.1"/>
    </source>
</evidence>
<dbReference type="Proteomes" id="UP000028931">
    <property type="component" value="Chromosome"/>
</dbReference>
<dbReference type="OrthoDB" id="6087879at2"/>
<dbReference type="Gene3D" id="3.40.50.200">
    <property type="entry name" value="Peptidase S8/S53 domain"/>
    <property type="match status" value="1"/>
</dbReference>
<dbReference type="RefSeq" id="WP_038610694.1">
    <property type="nucleotide sequence ID" value="NZ_CP009048.1"/>
</dbReference>
<dbReference type="eggNOG" id="COG1404">
    <property type="taxonomic scope" value="Bacteria"/>
</dbReference>
<comment type="similarity">
    <text evidence="1">Belongs to the peptidase S8 family.</text>
</comment>
<dbReference type="PROSITE" id="PS51892">
    <property type="entry name" value="SUBTILASE"/>
    <property type="match status" value="1"/>
</dbReference>
<dbReference type="EMBL" id="CP009048">
    <property type="protein sequence ID" value="AIL61661.1"/>
    <property type="molecule type" value="Genomic_DNA"/>
</dbReference>
<evidence type="ECO:0000256" key="1">
    <source>
        <dbReference type="PROSITE-ProRule" id="PRU01240"/>
    </source>
</evidence>
<reference evidence="2 3" key="1">
    <citation type="submission" date="2014-07" db="EMBL/GenBank/DDBJ databases">
        <authorList>
            <person name="Lee K."/>
            <person name="Lim J.Y."/>
            <person name="Hwang I."/>
        </authorList>
    </citation>
    <scope>NUCLEOTIDE SEQUENCE [LARGE SCALE GENOMIC DNA]</scope>
    <source>
        <strain evidence="2 3">KL28</strain>
    </source>
</reference>
<sequence length="226" mass="23410">MADELCVGVIDSGCSVQQTRYLTGGRRFWLEQGTLGEGELQADALGHGSAVLERLLAQTDGLSVKVAQVFDSRGATSVLQVSAALLWLVEQGVSLVNLSLGLAQDRTVLRQACAVAVEAGVLLCASSPARGGPVYPASYPGVLRITGDARCAAGQWSWLDTAQADFGAAVGEGAGSAGASLACAALSGQIAAYLHQHRRATREQVLAYLRENAAFFGPERRGGGHA</sequence>
<gene>
    <name evidence="2" type="ORF">PSAKL28_24500</name>
</gene>
<name>A0A077FEP6_9PSED</name>
<dbReference type="KEGG" id="palk:PSAKL28_24500"/>
<dbReference type="SUPFAM" id="SSF52743">
    <property type="entry name" value="Subtilisin-like"/>
    <property type="match status" value="1"/>
</dbReference>
<feature type="active site" description="Charge relay system" evidence="1">
    <location>
        <position position="47"/>
    </location>
</feature>
<keyword evidence="1 2" id="KW-0645">Protease</keyword>
<organism evidence="2 3">
    <name type="scientific">Pseudomonas alkylphenolica</name>
    <dbReference type="NCBI Taxonomy" id="237609"/>
    <lineage>
        <taxon>Bacteria</taxon>
        <taxon>Pseudomonadati</taxon>
        <taxon>Pseudomonadota</taxon>
        <taxon>Gammaproteobacteria</taxon>
        <taxon>Pseudomonadales</taxon>
        <taxon>Pseudomonadaceae</taxon>
        <taxon>Pseudomonas</taxon>
    </lineage>
</organism>
<evidence type="ECO:0000313" key="3">
    <source>
        <dbReference type="Proteomes" id="UP000028931"/>
    </source>
</evidence>
<proteinExistence type="inferred from homology"/>
<keyword evidence="1" id="KW-0378">Hydrolase</keyword>
<feature type="active site" description="Charge relay system" evidence="1">
    <location>
        <position position="180"/>
    </location>
</feature>
<protein>
    <submittedName>
        <fullName evidence="2">Subtilase family protease</fullName>
    </submittedName>
</protein>
<dbReference type="AlphaFoldDB" id="A0A077FEP6"/>
<dbReference type="HOGENOM" id="CLU_107147_0_0_6"/>
<feature type="active site" description="Charge relay system" evidence="1">
    <location>
        <position position="11"/>
    </location>
</feature>
<dbReference type="GO" id="GO:0004252">
    <property type="term" value="F:serine-type endopeptidase activity"/>
    <property type="evidence" value="ECO:0007669"/>
    <property type="project" value="UniProtKB-UniRule"/>
</dbReference>
<dbReference type="GO" id="GO:0006508">
    <property type="term" value="P:proteolysis"/>
    <property type="evidence" value="ECO:0007669"/>
    <property type="project" value="UniProtKB-KW"/>
</dbReference>
<accession>A0A077FEP6</accession>
<keyword evidence="1" id="KW-0720">Serine protease</keyword>